<dbReference type="GO" id="GO:1902176">
    <property type="term" value="P:negative regulation of oxidative stress-induced intrinsic apoptotic signaling pathway"/>
    <property type="evidence" value="ECO:0007669"/>
    <property type="project" value="TreeGrafter"/>
</dbReference>
<dbReference type="Gene3D" id="3.30.70.141">
    <property type="entry name" value="Nucleoside diphosphate kinase-like domain"/>
    <property type="match status" value="1"/>
</dbReference>
<reference evidence="6" key="1">
    <citation type="submission" date="2015-12" db="EMBL/GenBank/DDBJ databases">
        <title>De novo transcriptome assembly of four potential Pierce s Disease insect vectors from Arizona vineyards.</title>
        <authorList>
            <person name="Tassone E.E."/>
        </authorList>
    </citation>
    <scope>NUCLEOTIDE SEQUENCE</scope>
</reference>
<keyword evidence="4" id="KW-0732">Signal</keyword>
<dbReference type="GO" id="GO:0006183">
    <property type="term" value="P:GTP biosynthetic process"/>
    <property type="evidence" value="ECO:0007669"/>
    <property type="project" value="InterPro"/>
</dbReference>
<dbReference type="PANTHER" id="PTHR46161:SF1">
    <property type="entry name" value="NUCLEOSIDE DIPHOSPHATE KINASE HOMOLOG 5"/>
    <property type="match status" value="1"/>
</dbReference>
<dbReference type="SMART" id="SM00562">
    <property type="entry name" value="NDK"/>
    <property type="match status" value="1"/>
</dbReference>
<organism evidence="6">
    <name type="scientific">Clastoptera arizonana</name>
    <name type="common">Arizona spittle bug</name>
    <dbReference type="NCBI Taxonomy" id="38151"/>
    <lineage>
        <taxon>Eukaryota</taxon>
        <taxon>Metazoa</taxon>
        <taxon>Ecdysozoa</taxon>
        <taxon>Arthropoda</taxon>
        <taxon>Hexapoda</taxon>
        <taxon>Insecta</taxon>
        <taxon>Pterygota</taxon>
        <taxon>Neoptera</taxon>
        <taxon>Paraneoptera</taxon>
        <taxon>Hemiptera</taxon>
        <taxon>Auchenorrhyncha</taxon>
        <taxon>Cercopoidea</taxon>
        <taxon>Clastopteridae</taxon>
        <taxon>Clastoptera</taxon>
    </lineage>
</organism>
<evidence type="ECO:0000256" key="3">
    <source>
        <dbReference type="RuleBase" id="RU004011"/>
    </source>
</evidence>
<dbReference type="SUPFAM" id="SSF54919">
    <property type="entry name" value="Nucleoside diphosphate kinase, NDK"/>
    <property type="match status" value="1"/>
</dbReference>
<dbReference type="EMBL" id="GEDC01010121">
    <property type="protein sequence ID" value="JAS27177.1"/>
    <property type="molecule type" value="Transcribed_RNA"/>
</dbReference>
<feature type="signal peptide" evidence="4">
    <location>
        <begin position="1"/>
        <end position="25"/>
    </location>
</feature>
<dbReference type="Pfam" id="PF05186">
    <property type="entry name" value="Dpy-30"/>
    <property type="match status" value="1"/>
</dbReference>
<dbReference type="PRINTS" id="PR01243">
    <property type="entry name" value="NUCDPKINASE"/>
</dbReference>
<evidence type="ECO:0000256" key="1">
    <source>
        <dbReference type="ARBA" id="ARBA00008142"/>
    </source>
</evidence>
<feature type="chain" id="PRO_5008581391" description="Nucleoside diphosphate kinase-like domain-containing protein" evidence="4">
    <location>
        <begin position="26"/>
        <end position="270"/>
    </location>
</feature>
<evidence type="ECO:0000259" key="5">
    <source>
        <dbReference type="SMART" id="SM00562"/>
    </source>
</evidence>
<accession>A0A1B6DND9</accession>
<dbReference type="Gene3D" id="1.20.890.10">
    <property type="entry name" value="cAMP-dependent protein kinase regulatory subunit, dimerization-anchoring domain"/>
    <property type="match status" value="1"/>
</dbReference>
<dbReference type="CDD" id="cd22970">
    <property type="entry name" value="DD_NDKH5-like"/>
    <property type="match status" value="1"/>
</dbReference>
<feature type="non-terminal residue" evidence="6">
    <location>
        <position position="1"/>
    </location>
</feature>
<dbReference type="PROSITE" id="PS51374">
    <property type="entry name" value="NDPK_LIKE"/>
    <property type="match status" value="1"/>
</dbReference>
<dbReference type="AlphaFoldDB" id="A0A1B6DND9"/>
<evidence type="ECO:0000256" key="4">
    <source>
        <dbReference type="SAM" id="SignalP"/>
    </source>
</evidence>
<sequence>IILNIFNNFFLNVVLLNWKLQQCLNLYLNNDFKLSLKGLITMGQQNDFKKPQLLQNYLKYLDNGIEYTLAIIKPEGIKYKKKIISIIKKEGFTILKRRFVQLTSEQASELYSQYYGDPQFPLLVATTSSAPIIVLFLAKVNAVEHWKSLAGPNNVQEAKANFPDSINAKFSKSFSQCNFNCVYASDSVAIAEKEIKFFFPEGYSNITSIIADKIDFVNETVDPILKEGLTQLSKVKPVEPLLWLSTWLQENSPDKPIMVKHLYQTVNRIE</sequence>
<evidence type="ECO:0000313" key="6">
    <source>
        <dbReference type="EMBL" id="JAS27177.1"/>
    </source>
</evidence>
<dbReference type="InterPro" id="IPR034907">
    <property type="entry name" value="NDK-like_dom"/>
</dbReference>
<comment type="caution">
    <text evidence="2">Lacks conserved residue(s) required for the propagation of feature annotation.</text>
</comment>
<dbReference type="GO" id="GO:0005929">
    <property type="term" value="C:cilium"/>
    <property type="evidence" value="ECO:0007669"/>
    <property type="project" value="TreeGrafter"/>
</dbReference>
<dbReference type="GO" id="GO:0006241">
    <property type="term" value="P:CTP biosynthetic process"/>
    <property type="evidence" value="ECO:0007669"/>
    <property type="project" value="InterPro"/>
</dbReference>
<dbReference type="Pfam" id="PF00334">
    <property type="entry name" value="NDK"/>
    <property type="match status" value="1"/>
</dbReference>
<dbReference type="GO" id="GO:0004550">
    <property type="term" value="F:nucleoside diphosphate kinase activity"/>
    <property type="evidence" value="ECO:0007669"/>
    <property type="project" value="InterPro"/>
</dbReference>
<comment type="similarity">
    <text evidence="1 2 3">Belongs to the NDK family.</text>
</comment>
<evidence type="ECO:0000256" key="2">
    <source>
        <dbReference type="PROSITE-ProRule" id="PRU00706"/>
    </source>
</evidence>
<dbReference type="PANTHER" id="PTHR46161">
    <property type="entry name" value="NUCLEOSIDE DIPHOSPHATE KINASE"/>
    <property type="match status" value="1"/>
</dbReference>
<dbReference type="GO" id="GO:0006228">
    <property type="term" value="P:UTP biosynthetic process"/>
    <property type="evidence" value="ECO:0007669"/>
    <property type="project" value="InterPro"/>
</dbReference>
<proteinExistence type="inferred from homology"/>
<protein>
    <recommendedName>
        <fullName evidence="5">Nucleoside diphosphate kinase-like domain-containing protein</fullName>
    </recommendedName>
</protein>
<gene>
    <name evidence="6" type="ORF">g.4437</name>
</gene>
<name>A0A1B6DND9_9HEMI</name>
<dbReference type="InterPro" id="IPR036850">
    <property type="entry name" value="NDK-like_dom_sf"/>
</dbReference>
<feature type="domain" description="Nucleoside diphosphate kinase-like" evidence="5">
    <location>
        <begin position="65"/>
        <end position="206"/>
    </location>
</feature>
<dbReference type="GO" id="GO:0003341">
    <property type="term" value="P:cilium movement"/>
    <property type="evidence" value="ECO:0007669"/>
    <property type="project" value="TreeGrafter"/>
</dbReference>
<dbReference type="InterPro" id="IPR007858">
    <property type="entry name" value="Dpy-30_motif"/>
</dbReference>
<dbReference type="InterPro" id="IPR001564">
    <property type="entry name" value="Nucleoside_diP_kinase"/>
</dbReference>